<proteinExistence type="predicted"/>
<dbReference type="AlphaFoldDB" id="A0A0A9FAC4"/>
<reference evidence="1" key="1">
    <citation type="submission" date="2014-09" db="EMBL/GenBank/DDBJ databases">
        <authorList>
            <person name="Magalhaes I.L.F."/>
            <person name="Oliveira U."/>
            <person name="Santos F.R."/>
            <person name="Vidigal T.H.D.A."/>
            <person name="Brescovit A.D."/>
            <person name="Santos A.J."/>
        </authorList>
    </citation>
    <scope>NUCLEOTIDE SEQUENCE</scope>
    <source>
        <tissue evidence="1">Shoot tissue taken approximately 20 cm above the soil surface</tissue>
    </source>
</reference>
<sequence length="45" mass="5055">MSSRSQMDTKPYCFNGNTSYKSNGTSLHSLEQLPVLLVTFDGQRD</sequence>
<accession>A0A0A9FAC4</accession>
<dbReference type="EMBL" id="GBRH01192678">
    <property type="protein sequence ID" value="JAE05218.1"/>
    <property type="molecule type" value="Transcribed_RNA"/>
</dbReference>
<organism evidence="1">
    <name type="scientific">Arundo donax</name>
    <name type="common">Giant reed</name>
    <name type="synonym">Donax arundinaceus</name>
    <dbReference type="NCBI Taxonomy" id="35708"/>
    <lineage>
        <taxon>Eukaryota</taxon>
        <taxon>Viridiplantae</taxon>
        <taxon>Streptophyta</taxon>
        <taxon>Embryophyta</taxon>
        <taxon>Tracheophyta</taxon>
        <taxon>Spermatophyta</taxon>
        <taxon>Magnoliopsida</taxon>
        <taxon>Liliopsida</taxon>
        <taxon>Poales</taxon>
        <taxon>Poaceae</taxon>
        <taxon>PACMAD clade</taxon>
        <taxon>Arundinoideae</taxon>
        <taxon>Arundineae</taxon>
        <taxon>Arundo</taxon>
    </lineage>
</organism>
<name>A0A0A9FAC4_ARUDO</name>
<reference evidence="1" key="2">
    <citation type="journal article" date="2015" name="Data Brief">
        <title>Shoot transcriptome of the giant reed, Arundo donax.</title>
        <authorList>
            <person name="Barrero R.A."/>
            <person name="Guerrero F.D."/>
            <person name="Moolhuijzen P."/>
            <person name="Goolsby J.A."/>
            <person name="Tidwell J."/>
            <person name="Bellgard S.E."/>
            <person name="Bellgard M.I."/>
        </authorList>
    </citation>
    <scope>NUCLEOTIDE SEQUENCE</scope>
    <source>
        <tissue evidence="1">Shoot tissue taken approximately 20 cm above the soil surface</tissue>
    </source>
</reference>
<protein>
    <submittedName>
        <fullName evidence="1">Uncharacterized protein</fullName>
    </submittedName>
</protein>
<evidence type="ECO:0000313" key="1">
    <source>
        <dbReference type="EMBL" id="JAE05218.1"/>
    </source>
</evidence>